<dbReference type="EMBL" id="MCFL01000005">
    <property type="protein sequence ID" value="ORZ39634.1"/>
    <property type="molecule type" value="Genomic_DNA"/>
</dbReference>
<keyword evidence="2" id="KW-0472">Membrane</keyword>
<dbReference type="SUPFAM" id="SSF81383">
    <property type="entry name" value="F-box domain"/>
    <property type="match status" value="1"/>
</dbReference>
<feature type="transmembrane region" description="Helical" evidence="2">
    <location>
        <begin position="73"/>
        <end position="91"/>
    </location>
</feature>
<feature type="transmembrane region" description="Helical" evidence="2">
    <location>
        <begin position="434"/>
        <end position="454"/>
    </location>
</feature>
<feature type="domain" description="F-box" evidence="3">
    <location>
        <begin position="126"/>
        <end position="172"/>
    </location>
</feature>
<dbReference type="Proteomes" id="UP000193411">
    <property type="component" value="Unassembled WGS sequence"/>
</dbReference>
<organism evidence="4 5">
    <name type="scientific">Catenaria anguillulae PL171</name>
    <dbReference type="NCBI Taxonomy" id="765915"/>
    <lineage>
        <taxon>Eukaryota</taxon>
        <taxon>Fungi</taxon>
        <taxon>Fungi incertae sedis</taxon>
        <taxon>Blastocladiomycota</taxon>
        <taxon>Blastocladiomycetes</taxon>
        <taxon>Blastocladiales</taxon>
        <taxon>Catenariaceae</taxon>
        <taxon>Catenaria</taxon>
    </lineage>
</organism>
<dbReference type="InterPro" id="IPR036047">
    <property type="entry name" value="F-box-like_dom_sf"/>
</dbReference>
<evidence type="ECO:0000256" key="2">
    <source>
        <dbReference type="SAM" id="Phobius"/>
    </source>
</evidence>
<evidence type="ECO:0000259" key="3">
    <source>
        <dbReference type="PROSITE" id="PS50181"/>
    </source>
</evidence>
<evidence type="ECO:0000313" key="5">
    <source>
        <dbReference type="Proteomes" id="UP000193411"/>
    </source>
</evidence>
<feature type="region of interest" description="Disordered" evidence="1">
    <location>
        <begin position="188"/>
        <end position="239"/>
    </location>
</feature>
<sequence length="463" mass="49892">MYPRGLIPATDPSSPSGASHSFDTPQRPRRPSFQELASGPFAPPFPLASDCADTDVMSVAAALRALASDTANVFVILASLYALPCCLWKLATYVAEHKRRRYPCESLQSAVSHWVLGTRPDPPSGPSPLDRLPVEVLMHICARLPAEAVVNLGLTCHRMHRLTHLDALWLVMLRRDFRTRMERVFPKSRSGGAARHRRQVLGVGTGGAPVDEGVSMAPPSPDVSMDPEPSKVEAVNPAPRKRLMSMSKNRRWQYRVLAETAAVCSPCQCPPAASTPSSTSSTSRTAANGAGTCYACLARSRNSSFWAAHRATWRDLSLPPRSLLALLATHARSKLHHVPLTPLKLLGVLTSLPLLALSHLRLSRMVHHGLFGHVARDLHASTVAILTESVVEDGHWLLVTAPLAVAAIGMRDLDVAVTKLVARADVVMALGKSMVVGSALGMVVVAGYVVWQVVAGGRSLYSF</sequence>
<protein>
    <recommendedName>
        <fullName evidence="3">F-box domain-containing protein</fullName>
    </recommendedName>
</protein>
<dbReference type="OrthoDB" id="101791at2759"/>
<evidence type="ECO:0000313" key="4">
    <source>
        <dbReference type="EMBL" id="ORZ39634.1"/>
    </source>
</evidence>
<name>A0A1Y2I090_9FUNG</name>
<dbReference type="PROSITE" id="PS50181">
    <property type="entry name" value="FBOX"/>
    <property type="match status" value="1"/>
</dbReference>
<accession>A0A1Y2I090</accession>
<proteinExistence type="predicted"/>
<reference evidence="4 5" key="1">
    <citation type="submission" date="2016-07" db="EMBL/GenBank/DDBJ databases">
        <title>Pervasive Adenine N6-methylation of Active Genes in Fungi.</title>
        <authorList>
            <consortium name="DOE Joint Genome Institute"/>
            <person name="Mondo S.J."/>
            <person name="Dannebaum R.O."/>
            <person name="Kuo R.C."/>
            <person name="Labutti K."/>
            <person name="Haridas S."/>
            <person name="Kuo A."/>
            <person name="Salamov A."/>
            <person name="Ahrendt S.R."/>
            <person name="Lipzen A."/>
            <person name="Sullivan W."/>
            <person name="Andreopoulos W.B."/>
            <person name="Clum A."/>
            <person name="Lindquist E."/>
            <person name="Daum C."/>
            <person name="Ramamoorthy G.K."/>
            <person name="Gryganskyi A."/>
            <person name="Culley D."/>
            <person name="Magnuson J.K."/>
            <person name="James T.Y."/>
            <person name="O'Malley M.A."/>
            <person name="Stajich J.E."/>
            <person name="Spatafora J.W."/>
            <person name="Visel A."/>
            <person name="Grigoriev I.V."/>
        </authorList>
    </citation>
    <scope>NUCLEOTIDE SEQUENCE [LARGE SCALE GENOMIC DNA]</scope>
    <source>
        <strain evidence="4 5">PL171</strain>
    </source>
</reference>
<gene>
    <name evidence="4" type="ORF">BCR44DRAFT_1251698</name>
</gene>
<keyword evidence="2" id="KW-1133">Transmembrane helix</keyword>
<comment type="caution">
    <text evidence="4">The sequence shown here is derived from an EMBL/GenBank/DDBJ whole genome shotgun (WGS) entry which is preliminary data.</text>
</comment>
<keyword evidence="5" id="KW-1185">Reference proteome</keyword>
<feature type="region of interest" description="Disordered" evidence="1">
    <location>
        <begin position="1"/>
        <end position="35"/>
    </location>
</feature>
<dbReference type="Gene3D" id="1.20.1280.50">
    <property type="match status" value="1"/>
</dbReference>
<evidence type="ECO:0000256" key="1">
    <source>
        <dbReference type="SAM" id="MobiDB-lite"/>
    </source>
</evidence>
<dbReference type="AlphaFoldDB" id="A0A1Y2I090"/>
<dbReference type="Pfam" id="PF12937">
    <property type="entry name" value="F-box-like"/>
    <property type="match status" value="1"/>
</dbReference>
<keyword evidence="2" id="KW-0812">Transmembrane</keyword>
<dbReference type="InterPro" id="IPR001810">
    <property type="entry name" value="F-box_dom"/>
</dbReference>
<feature type="compositionally biased region" description="Polar residues" evidence="1">
    <location>
        <begin position="11"/>
        <end position="24"/>
    </location>
</feature>